<evidence type="ECO:0000313" key="6">
    <source>
        <dbReference type="EMBL" id="KAK6195252.1"/>
    </source>
</evidence>
<evidence type="ECO:0000256" key="1">
    <source>
        <dbReference type="ARBA" id="ARBA00004374"/>
    </source>
</evidence>
<dbReference type="InterPro" id="IPR007014">
    <property type="entry name" value="FUN14"/>
</dbReference>
<evidence type="ECO:0000256" key="3">
    <source>
        <dbReference type="ARBA" id="ARBA00022692"/>
    </source>
</evidence>
<dbReference type="EMBL" id="JAZGQO010000001">
    <property type="protein sequence ID" value="KAK6195252.1"/>
    <property type="molecule type" value="Genomic_DNA"/>
</dbReference>
<keyword evidence="3" id="KW-0812">Transmembrane</keyword>
<evidence type="ECO:0000256" key="4">
    <source>
        <dbReference type="ARBA" id="ARBA00022989"/>
    </source>
</evidence>
<evidence type="ECO:0000256" key="5">
    <source>
        <dbReference type="ARBA" id="ARBA00023136"/>
    </source>
</evidence>
<comment type="similarity">
    <text evidence="2">Belongs to the FUN14 family.</text>
</comment>
<sequence>MGDQDADEEYEILDLTKYDEKWVNKVFGDISKQSAAKQLVVGTGSGWVAGWLFVKVGKVAAASIGMSVLLIQIAQHQGYIKINWNQVEKSMGQARRKLEKTARRHYPGMFSNVQAFFRQNIILAGGFAGGFLMGIAF</sequence>
<dbReference type="Proteomes" id="UP001347796">
    <property type="component" value="Unassembled WGS sequence"/>
</dbReference>
<organism evidence="6 7">
    <name type="scientific">Patella caerulea</name>
    <name type="common">Rayed Mediterranean limpet</name>
    <dbReference type="NCBI Taxonomy" id="87958"/>
    <lineage>
        <taxon>Eukaryota</taxon>
        <taxon>Metazoa</taxon>
        <taxon>Spiralia</taxon>
        <taxon>Lophotrochozoa</taxon>
        <taxon>Mollusca</taxon>
        <taxon>Gastropoda</taxon>
        <taxon>Patellogastropoda</taxon>
        <taxon>Patelloidea</taxon>
        <taxon>Patellidae</taxon>
        <taxon>Patella</taxon>
    </lineage>
</organism>
<keyword evidence="7" id="KW-1185">Reference proteome</keyword>
<name>A0AAN8Q2L1_PATCE</name>
<protein>
    <recommendedName>
        <fullName evidence="8">FUN14 domain-containing protein 1</fullName>
    </recommendedName>
</protein>
<comment type="subcellular location">
    <subcellularLocation>
        <location evidence="1">Mitochondrion outer membrane</location>
        <topology evidence="1">Multi-pass membrane protein</topology>
    </subcellularLocation>
</comment>
<keyword evidence="4" id="KW-1133">Transmembrane helix</keyword>
<accession>A0AAN8Q2L1</accession>
<dbReference type="PANTHER" id="PTHR21346">
    <property type="entry name" value="FUN14 DOMAIN CONTAINING"/>
    <property type="match status" value="1"/>
</dbReference>
<evidence type="ECO:0000256" key="2">
    <source>
        <dbReference type="ARBA" id="ARBA00009160"/>
    </source>
</evidence>
<keyword evidence="5" id="KW-0472">Membrane</keyword>
<dbReference type="GO" id="GO:0005741">
    <property type="term" value="C:mitochondrial outer membrane"/>
    <property type="evidence" value="ECO:0007669"/>
    <property type="project" value="UniProtKB-SubCell"/>
</dbReference>
<dbReference type="Pfam" id="PF04930">
    <property type="entry name" value="FUN14"/>
    <property type="match status" value="1"/>
</dbReference>
<reference evidence="6 7" key="1">
    <citation type="submission" date="2024-01" db="EMBL/GenBank/DDBJ databases">
        <title>The genome of the rayed Mediterranean limpet Patella caerulea (Linnaeus, 1758).</title>
        <authorList>
            <person name="Anh-Thu Weber A."/>
            <person name="Halstead-Nussloch G."/>
        </authorList>
    </citation>
    <scope>NUCLEOTIDE SEQUENCE [LARGE SCALE GENOMIC DNA]</scope>
    <source>
        <strain evidence="6">AATW-2023a</strain>
        <tissue evidence="6">Whole specimen</tissue>
    </source>
</reference>
<dbReference type="PANTHER" id="PTHR21346:SF0">
    <property type="entry name" value="RE45833P"/>
    <property type="match status" value="1"/>
</dbReference>
<comment type="caution">
    <text evidence="6">The sequence shown here is derived from an EMBL/GenBank/DDBJ whole genome shotgun (WGS) entry which is preliminary data.</text>
</comment>
<gene>
    <name evidence="6" type="ORF">SNE40_000722</name>
</gene>
<evidence type="ECO:0000313" key="7">
    <source>
        <dbReference type="Proteomes" id="UP001347796"/>
    </source>
</evidence>
<proteinExistence type="inferred from homology"/>
<dbReference type="GO" id="GO:0000422">
    <property type="term" value="P:autophagy of mitochondrion"/>
    <property type="evidence" value="ECO:0007669"/>
    <property type="project" value="TreeGrafter"/>
</dbReference>
<dbReference type="AlphaFoldDB" id="A0AAN8Q2L1"/>
<evidence type="ECO:0008006" key="8">
    <source>
        <dbReference type="Google" id="ProtNLM"/>
    </source>
</evidence>